<reference evidence="3 4" key="1">
    <citation type="submission" date="2018-05" db="EMBL/GenBank/DDBJ databases">
        <title>Genomic Encyclopedia of Archaeal and Bacterial Type Strains, Phase II (KMG-II): from individual species to whole genera.</title>
        <authorList>
            <person name="Goeker M."/>
        </authorList>
    </citation>
    <scope>NUCLEOTIDE SEQUENCE [LARGE SCALE GENOMIC DNA]</scope>
    <source>
        <strain evidence="3 4">DSM 22214</strain>
    </source>
</reference>
<evidence type="ECO:0000313" key="3">
    <source>
        <dbReference type="EMBL" id="PWK25171.1"/>
    </source>
</evidence>
<feature type="transmembrane region" description="Helical" evidence="2">
    <location>
        <begin position="6"/>
        <end position="26"/>
    </location>
</feature>
<keyword evidence="2" id="KW-0472">Membrane</keyword>
<keyword evidence="2" id="KW-0812">Transmembrane</keyword>
<evidence type="ECO:0000256" key="2">
    <source>
        <dbReference type="SAM" id="Phobius"/>
    </source>
</evidence>
<dbReference type="Pfam" id="PF12732">
    <property type="entry name" value="YtxH"/>
    <property type="match status" value="1"/>
</dbReference>
<sequence length="95" mass="10111">MSNNSKIVIGIATAAAVGAAIGLMFAPEKGSDLRKKVKQNANSWADDLLTAIQNGKDNAKNLADDAQSKAKSWKNKAKEEIEDAVEVADRQLKTA</sequence>
<dbReference type="AlphaFoldDB" id="A0A316E444"/>
<evidence type="ECO:0000256" key="1">
    <source>
        <dbReference type="SAM" id="Coils"/>
    </source>
</evidence>
<name>A0A316E444_9BACT</name>
<organism evidence="3 4">
    <name type="scientific">Arcicella aurantiaca</name>
    <dbReference type="NCBI Taxonomy" id="591202"/>
    <lineage>
        <taxon>Bacteria</taxon>
        <taxon>Pseudomonadati</taxon>
        <taxon>Bacteroidota</taxon>
        <taxon>Cytophagia</taxon>
        <taxon>Cytophagales</taxon>
        <taxon>Flectobacillaceae</taxon>
        <taxon>Arcicella</taxon>
    </lineage>
</organism>
<dbReference type="Proteomes" id="UP000245489">
    <property type="component" value="Unassembled WGS sequence"/>
</dbReference>
<evidence type="ECO:0000313" key="4">
    <source>
        <dbReference type="Proteomes" id="UP000245489"/>
    </source>
</evidence>
<keyword evidence="2" id="KW-1133">Transmembrane helix</keyword>
<comment type="caution">
    <text evidence="3">The sequence shown here is derived from an EMBL/GenBank/DDBJ whole genome shotgun (WGS) entry which is preliminary data.</text>
</comment>
<feature type="coiled-coil region" evidence="1">
    <location>
        <begin position="56"/>
        <end position="94"/>
    </location>
</feature>
<dbReference type="InterPro" id="IPR024623">
    <property type="entry name" value="YtxH"/>
</dbReference>
<keyword evidence="4" id="KW-1185">Reference proteome</keyword>
<accession>A0A316E444</accession>
<keyword evidence="1" id="KW-0175">Coiled coil</keyword>
<dbReference type="OrthoDB" id="962697at2"/>
<proteinExistence type="predicted"/>
<dbReference type="RefSeq" id="WP_109743516.1">
    <property type="nucleotide sequence ID" value="NZ_QGGO01000014.1"/>
</dbReference>
<protein>
    <submittedName>
        <fullName evidence="3">Gas vesicle protein</fullName>
    </submittedName>
</protein>
<dbReference type="EMBL" id="QGGO01000014">
    <property type="protein sequence ID" value="PWK25171.1"/>
    <property type="molecule type" value="Genomic_DNA"/>
</dbReference>
<gene>
    <name evidence="3" type="ORF">LV89_02797</name>
</gene>